<keyword evidence="2" id="KW-1133">Transmembrane helix</keyword>
<reference evidence="3" key="1">
    <citation type="submission" date="2023-06" db="EMBL/GenBank/DDBJ databases">
        <title>Survivors Of The Sea: Transcriptome response of Skeletonema marinoi to long-term dormancy.</title>
        <authorList>
            <person name="Pinder M.I.M."/>
            <person name="Kourtchenko O."/>
            <person name="Robertson E.K."/>
            <person name="Larsson T."/>
            <person name="Maumus F."/>
            <person name="Osuna-Cruz C.M."/>
            <person name="Vancaester E."/>
            <person name="Stenow R."/>
            <person name="Vandepoele K."/>
            <person name="Ploug H."/>
            <person name="Bruchert V."/>
            <person name="Godhe A."/>
            <person name="Topel M."/>
        </authorList>
    </citation>
    <scope>NUCLEOTIDE SEQUENCE</scope>
    <source>
        <strain evidence="3">R05AC</strain>
    </source>
</reference>
<feature type="transmembrane region" description="Helical" evidence="2">
    <location>
        <begin position="6"/>
        <end position="28"/>
    </location>
</feature>
<keyword evidence="2" id="KW-0472">Membrane</keyword>
<feature type="region of interest" description="Disordered" evidence="1">
    <location>
        <begin position="165"/>
        <end position="192"/>
    </location>
</feature>
<gene>
    <name evidence="3" type="ORF">QTG54_001506</name>
</gene>
<evidence type="ECO:0000256" key="2">
    <source>
        <dbReference type="SAM" id="Phobius"/>
    </source>
</evidence>
<dbReference type="Proteomes" id="UP001224775">
    <property type="component" value="Unassembled WGS sequence"/>
</dbReference>
<sequence>MCLPGVPVALKLVLFSFLAFALLMVLTAKARRAHFRYKHKNSEGGLIRGPGMPVPLVDQLKQKLHFQNGNSNLSGNDNSKILQDSEDGNSAPALSSMEATKRMLAQPSKFVDAEKKLKRQLLQLLEKQTEEQKNQGKVDPTTVYWVMVDYMEENEHADHRVGLHHDEPDVIDSKPQKPQQQQPASNVKQVTSDDNTIWSAPLKKAGDDATILLKPAFGTHRPSSNAILVFAEGYDLSIYLSFVESLANTGYSGDVVFSISNESKLNKESWLMLLDVRDVWFQLNPFEQVNTRDKVTGELHLFGENADAVRIGTSAYNKGWLVTAMGERLYLRCDQGFHNYLYYSGQLGKVDDEATSVGAISKLLVHEQGKGVINNLGALRTKPLKEWGMYDAEKELVLNWDGSTSPVAHQYDRDKEVNIMVKGKKKQFEQQWRLGKLNTA</sequence>
<evidence type="ECO:0000313" key="3">
    <source>
        <dbReference type="EMBL" id="KAK1747543.1"/>
    </source>
</evidence>
<name>A0AAD8YK85_9STRA</name>
<feature type="compositionally biased region" description="Basic and acidic residues" evidence="1">
    <location>
        <begin position="165"/>
        <end position="175"/>
    </location>
</feature>
<keyword evidence="2" id="KW-0812">Transmembrane</keyword>
<evidence type="ECO:0000256" key="1">
    <source>
        <dbReference type="SAM" id="MobiDB-lite"/>
    </source>
</evidence>
<dbReference type="AlphaFoldDB" id="A0AAD8YK85"/>
<proteinExistence type="predicted"/>
<accession>A0AAD8YK85</accession>
<protein>
    <submittedName>
        <fullName evidence="3">Uncharacterized protein</fullName>
    </submittedName>
</protein>
<keyword evidence="4" id="KW-1185">Reference proteome</keyword>
<feature type="compositionally biased region" description="Low complexity" evidence="1">
    <location>
        <begin position="68"/>
        <end position="79"/>
    </location>
</feature>
<feature type="region of interest" description="Disordered" evidence="1">
    <location>
        <begin position="67"/>
        <end position="95"/>
    </location>
</feature>
<organism evidence="3 4">
    <name type="scientific">Skeletonema marinoi</name>
    <dbReference type="NCBI Taxonomy" id="267567"/>
    <lineage>
        <taxon>Eukaryota</taxon>
        <taxon>Sar</taxon>
        <taxon>Stramenopiles</taxon>
        <taxon>Ochrophyta</taxon>
        <taxon>Bacillariophyta</taxon>
        <taxon>Coscinodiscophyceae</taxon>
        <taxon>Thalassiosirophycidae</taxon>
        <taxon>Thalassiosirales</taxon>
        <taxon>Skeletonemataceae</taxon>
        <taxon>Skeletonema</taxon>
        <taxon>Skeletonema marinoi-dohrnii complex</taxon>
    </lineage>
</organism>
<comment type="caution">
    <text evidence="3">The sequence shown here is derived from an EMBL/GenBank/DDBJ whole genome shotgun (WGS) entry which is preliminary data.</text>
</comment>
<dbReference type="EMBL" id="JATAAI010000002">
    <property type="protein sequence ID" value="KAK1747543.1"/>
    <property type="molecule type" value="Genomic_DNA"/>
</dbReference>
<evidence type="ECO:0000313" key="4">
    <source>
        <dbReference type="Proteomes" id="UP001224775"/>
    </source>
</evidence>